<reference evidence="3" key="1">
    <citation type="submission" date="2020-11" db="EMBL/GenBank/DDBJ databases">
        <authorList>
            <consortium name="DOE Joint Genome Institute"/>
            <person name="Ahrendt S."/>
            <person name="Riley R."/>
            <person name="Andreopoulos W."/>
            <person name="Labutti K."/>
            <person name="Pangilinan J."/>
            <person name="Ruiz-Duenas F.J."/>
            <person name="Barrasa J.M."/>
            <person name="Sanchez-Garcia M."/>
            <person name="Camarero S."/>
            <person name="Miyauchi S."/>
            <person name="Serrano A."/>
            <person name="Linde D."/>
            <person name="Babiker R."/>
            <person name="Drula E."/>
            <person name="Ayuso-Fernandez I."/>
            <person name="Pacheco R."/>
            <person name="Padilla G."/>
            <person name="Ferreira P."/>
            <person name="Barriuso J."/>
            <person name="Kellner H."/>
            <person name="Castanera R."/>
            <person name="Alfaro M."/>
            <person name="Ramirez L."/>
            <person name="Pisabarro A.G."/>
            <person name="Kuo A."/>
            <person name="Tritt A."/>
            <person name="Lipzen A."/>
            <person name="He G."/>
            <person name="Yan M."/>
            <person name="Ng V."/>
            <person name="Cullen D."/>
            <person name="Martin F."/>
            <person name="Rosso M.-N."/>
            <person name="Henrissat B."/>
            <person name="Hibbett D."/>
            <person name="Martinez A.T."/>
            <person name="Grigoriev I.V."/>
        </authorList>
    </citation>
    <scope>NUCLEOTIDE SEQUENCE</scope>
    <source>
        <strain evidence="3">CBS 506.95</strain>
    </source>
</reference>
<dbReference type="Pfam" id="PF20151">
    <property type="entry name" value="DUF6533"/>
    <property type="match status" value="1"/>
</dbReference>
<feature type="transmembrane region" description="Helical" evidence="1">
    <location>
        <begin position="181"/>
        <end position="200"/>
    </location>
</feature>
<name>A0A9P6JL33_9AGAR</name>
<dbReference type="Proteomes" id="UP000807306">
    <property type="component" value="Unassembled WGS sequence"/>
</dbReference>
<feature type="transmembrane region" description="Helical" evidence="1">
    <location>
        <begin position="221"/>
        <end position="240"/>
    </location>
</feature>
<feature type="domain" description="DUF6533" evidence="2">
    <location>
        <begin position="28"/>
        <end position="72"/>
    </location>
</feature>
<keyword evidence="1" id="KW-0472">Membrane</keyword>
<keyword evidence="1" id="KW-1133">Transmembrane helix</keyword>
<evidence type="ECO:0000313" key="3">
    <source>
        <dbReference type="EMBL" id="KAF9524806.1"/>
    </source>
</evidence>
<protein>
    <recommendedName>
        <fullName evidence="2">DUF6533 domain-containing protein</fullName>
    </recommendedName>
</protein>
<dbReference type="EMBL" id="MU157893">
    <property type="protein sequence ID" value="KAF9524806.1"/>
    <property type="molecule type" value="Genomic_DNA"/>
</dbReference>
<feature type="transmembrane region" description="Helical" evidence="1">
    <location>
        <begin position="252"/>
        <end position="272"/>
    </location>
</feature>
<accession>A0A9P6JL33</accession>
<evidence type="ECO:0000256" key="1">
    <source>
        <dbReference type="SAM" id="Phobius"/>
    </source>
</evidence>
<feature type="transmembrane region" description="Helical" evidence="1">
    <location>
        <begin position="132"/>
        <end position="151"/>
    </location>
</feature>
<feature type="transmembrane region" description="Helical" evidence="1">
    <location>
        <begin position="61"/>
        <end position="84"/>
    </location>
</feature>
<gene>
    <name evidence="3" type="ORF">CPB83DRAFT_860724</name>
</gene>
<comment type="caution">
    <text evidence="3">The sequence shown here is derived from an EMBL/GenBank/DDBJ whole genome shotgun (WGS) entry which is preliminary data.</text>
</comment>
<organism evidence="3 4">
    <name type="scientific">Crepidotus variabilis</name>
    <dbReference type="NCBI Taxonomy" id="179855"/>
    <lineage>
        <taxon>Eukaryota</taxon>
        <taxon>Fungi</taxon>
        <taxon>Dikarya</taxon>
        <taxon>Basidiomycota</taxon>
        <taxon>Agaricomycotina</taxon>
        <taxon>Agaricomycetes</taxon>
        <taxon>Agaricomycetidae</taxon>
        <taxon>Agaricales</taxon>
        <taxon>Agaricineae</taxon>
        <taxon>Crepidotaceae</taxon>
        <taxon>Crepidotus</taxon>
    </lineage>
</organism>
<evidence type="ECO:0000313" key="4">
    <source>
        <dbReference type="Proteomes" id="UP000807306"/>
    </source>
</evidence>
<dbReference type="OrthoDB" id="3258294at2759"/>
<proteinExistence type="predicted"/>
<keyword evidence="1" id="KW-0812">Transmembrane</keyword>
<keyword evidence="4" id="KW-1185">Reference proteome</keyword>
<dbReference type="InterPro" id="IPR045340">
    <property type="entry name" value="DUF6533"/>
</dbReference>
<evidence type="ECO:0000259" key="2">
    <source>
        <dbReference type="Pfam" id="PF20151"/>
    </source>
</evidence>
<dbReference type="AlphaFoldDB" id="A0A9P6JL33"/>
<feature type="transmembrane region" description="Helical" evidence="1">
    <location>
        <begin position="104"/>
        <end position="125"/>
    </location>
</feature>
<sequence length="370" mass="42132">MLLESEIVPISQQAFEKLYEGNIVPLRVTLAGLTWVLHDYFVTLEDEIRFFWFRKRSTGTFLFLWIRYYTIFLILFDTIQIHLFVHPAIHTNAACVAMAPTSRILGAIGLWSVEIIMQVRLYALFNRSKKVAVFNGVLFVASMGVFLWILVLNSKRRGQMIASAIHLPLPGCPTINGGTEWALWLSPMAYEFILFFFLIYKGYHSVAVKMRLNHRMSLMSILLQQNAVYFLSVGGLLLFNNLMVISATKIPWLGWGLVITILFLIQFSNHWYSLLASFDRPFHSALGIVTGRMLLGLRQFTEQNIFEDSNVSMSTINIAAKPSVPIRFADMKLPSSSGGSQLESSMIKHWNFPLTLSLKLTDECSLSNKN</sequence>